<feature type="compositionally biased region" description="Basic and acidic residues" evidence="3">
    <location>
        <begin position="178"/>
        <end position="190"/>
    </location>
</feature>
<evidence type="ECO:0000313" key="4">
    <source>
        <dbReference type="EMBL" id="AIN99849.1"/>
    </source>
</evidence>
<dbReference type="VEuPathDB" id="TriTrypDB:LPAL13_280027900"/>
<dbReference type="Proteomes" id="UP000063063">
    <property type="component" value="Chromosome 28"/>
</dbReference>
<evidence type="ECO:0000256" key="2">
    <source>
        <dbReference type="ARBA" id="ARBA00020330"/>
    </source>
</evidence>
<dbReference type="GeneID" id="22576661"/>
<dbReference type="PRINTS" id="PR02065">
    <property type="entry name" value="PROTEINDPCD"/>
</dbReference>
<accession>A0A088RX61</accession>
<reference evidence="4 5" key="1">
    <citation type="journal article" date="2015" name="Sci. Rep.">
        <title>The genome of Leishmania panamensis: insights into genomics of the L. (Viannia) subgenus.</title>
        <authorList>
            <person name="Llanes A."/>
            <person name="Restrepo C.M."/>
            <person name="Vecchio G.D."/>
            <person name="Anguizola F.J."/>
            <person name="Lleonart R."/>
        </authorList>
    </citation>
    <scope>NUCLEOTIDE SEQUENCE [LARGE SCALE GENOMIC DNA]</scope>
    <source>
        <strain evidence="4 5">MHOM/PA/94/PSC-1</strain>
    </source>
</reference>
<dbReference type="InterPro" id="IPR026224">
    <property type="entry name" value="DPCD"/>
</dbReference>
<comment type="similarity">
    <text evidence="1">Belongs to the DPCD family.</text>
</comment>
<proteinExistence type="inferred from homology"/>
<gene>
    <name evidence="4" type="ORF">LPMP_282160</name>
</gene>
<feature type="region of interest" description="Disordered" evidence="3">
    <location>
        <begin position="178"/>
        <end position="198"/>
    </location>
</feature>
<dbReference type="PANTHER" id="PTHR31921:SF1">
    <property type="entry name" value="PROTEIN DPCD"/>
    <property type="match status" value="1"/>
</dbReference>
<keyword evidence="5" id="KW-1185">Reference proteome</keyword>
<dbReference type="RefSeq" id="XP_010700556.1">
    <property type="nucleotide sequence ID" value="XM_010702254.1"/>
</dbReference>
<dbReference type="AlphaFoldDB" id="A0A088RX61"/>
<evidence type="ECO:0000256" key="3">
    <source>
        <dbReference type="SAM" id="MobiDB-lite"/>
    </source>
</evidence>
<dbReference type="KEGG" id="lpan:LPMP_282160"/>
<sequence length="198" mass="22482">MLAEPKSSVIRGDRKHITSKFTDGSEVIEEYDVVTDALLLRKRRSRNALGGFSDWSIEVGTEASSRNLDRALIVESSGSPVVVRQDTRESYVVRIRNLPYPRDVFSITIEREDRDPVGKIVVRTSNKKYFKILDIPDLERARIPLVSAHLSYDVQHQTLIIQYKKPLSVLTAEAAARKERASMPSKRVDDSNPDCKQQ</sequence>
<organism evidence="4 5">
    <name type="scientific">Leishmania panamensis</name>
    <dbReference type="NCBI Taxonomy" id="5679"/>
    <lineage>
        <taxon>Eukaryota</taxon>
        <taxon>Discoba</taxon>
        <taxon>Euglenozoa</taxon>
        <taxon>Kinetoplastea</taxon>
        <taxon>Metakinetoplastina</taxon>
        <taxon>Trypanosomatida</taxon>
        <taxon>Trypanosomatidae</taxon>
        <taxon>Leishmaniinae</taxon>
        <taxon>Leishmania</taxon>
        <taxon>Leishmania guyanensis species complex</taxon>
    </lineage>
</organism>
<name>A0A088RX61_LEIPA</name>
<dbReference type="EMBL" id="CP009397">
    <property type="protein sequence ID" value="AIN99849.1"/>
    <property type="molecule type" value="Genomic_DNA"/>
</dbReference>
<dbReference type="VEuPathDB" id="TriTrypDB:LPMP_282160"/>
<dbReference type="OrthoDB" id="10256139at2759"/>
<evidence type="ECO:0000256" key="1">
    <source>
        <dbReference type="ARBA" id="ARBA00010597"/>
    </source>
</evidence>
<evidence type="ECO:0000313" key="5">
    <source>
        <dbReference type="Proteomes" id="UP000063063"/>
    </source>
</evidence>
<dbReference type="PANTHER" id="PTHR31921">
    <property type="entry name" value="PROTEIN DPCD"/>
    <property type="match status" value="1"/>
</dbReference>
<dbReference type="Pfam" id="PF14913">
    <property type="entry name" value="DPCD"/>
    <property type="match status" value="1"/>
</dbReference>
<protein>
    <recommendedName>
        <fullName evidence="2">Protein DPCD</fullName>
    </recommendedName>
</protein>
<dbReference type="eggNOG" id="ENOG502QUNA">
    <property type="taxonomic scope" value="Eukaryota"/>
</dbReference>